<accession>A0A1U7LGZ7</accession>
<gene>
    <name evidence="6" type="ORF">NEOLI_001039</name>
</gene>
<evidence type="ECO:0000256" key="1">
    <source>
        <dbReference type="ARBA" id="ARBA00022658"/>
    </source>
</evidence>
<proteinExistence type="predicted"/>
<feature type="region of interest" description="Disordered" evidence="3">
    <location>
        <begin position="395"/>
        <end position="437"/>
    </location>
</feature>
<feature type="non-terminal residue" evidence="6">
    <location>
        <position position="1"/>
    </location>
</feature>
<feature type="region of interest" description="Disordered" evidence="3">
    <location>
        <begin position="91"/>
        <end position="148"/>
    </location>
</feature>
<sequence length="604" mass="67397">VDGVLVCFDAANKDSLRIVPDILNALICTDVPSLLVACKSNIASRKVDLTLGTRVGAIFGVSAMDAGEDHSSCKPCVKTLLSAILEKRNVQSSRRRGSSIPPGFADLSHPPRQSSDRSNQALSNSSSRDTLVPNPQGRPSRSHTLKQTPPLVILPSLLSMDPGNLPYAASASTQLSINSANLDSRRGSGAVGSEFEEEGFNSEVISVSATDAWELQRDDPLSALDPNREDGQGSTWDELVDKLLAQPKSRTDVYFTTVFLVFYRKYAPPRQLLDSIMLRFDTATETSPDFLVAMMTRSRFCYILSQWVQEHPNDFYYPHTKQSLVSFVRSLADVSSLNHYYLELLPVVEDIPVNVEDPDAFWGLCDADFDDTQIDEMVSGKAGVVNSRHQPFVADLRRNKPEPDIGHPSSPAKGSRKSKDTDTESVAGSTKPASSDTAYDDKKLLNFIDVPDETMARELTRIEWGFFACLKPRDLLRHLWMSSSTKSNFSLVTQMINHFNHISNWVSSVILSRGKAKYRARTLEKFMNIAWLLRNLNNYNTLMAILAGINNASILRLHSTKELVKQRPAYRYFMSLERLMSSDRSFSAYRLAMKMTTGEKIPYL</sequence>
<dbReference type="InterPro" id="IPR008937">
    <property type="entry name" value="Ras-like_GEF"/>
</dbReference>
<keyword evidence="1 2" id="KW-0344">Guanine-nucleotide releasing factor</keyword>
<dbReference type="Gene3D" id="1.20.870.10">
    <property type="entry name" value="Son of sevenless (SoS) protein Chain: S domain 1"/>
    <property type="match status" value="1"/>
</dbReference>
<dbReference type="InterPro" id="IPR001895">
    <property type="entry name" value="RASGEF_cat_dom"/>
</dbReference>
<evidence type="ECO:0000313" key="6">
    <source>
        <dbReference type="EMBL" id="OLL21822.1"/>
    </source>
</evidence>
<evidence type="ECO:0000259" key="4">
    <source>
        <dbReference type="PROSITE" id="PS50009"/>
    </source>
</evidence>
<dbReference type="PROSITE" id="PS50009">
    <property type="entry name" value="RASGEF_CAT"/>
    <property type="match status" value="1"/>
</dbReference>
<dbReference type="GO" id="GO:0005886">
    <property type="term" value="C:plasma membrane"/>
    <property type="evidence" value="ECO:0007669"/>
    <property type="project" value="TreeGrafter"/>
</dbReference>
<dbReference type="SUPFAM" id="SSF48366">
    <property type="entry name" value="Ras GEF"/>
    <property type="match status" value="1"/>
</dbReference>
<evidence type="ECO:0000259" key="5">
    <source>
        <dbReference type="PROSITE" id="PS50212"/>
    </source>
</evidence>
<dbReference type="CDD" id="cd06224">
    <property type="entry name" value="REM"/>
    <property type="match status" value="1"/>
</dbReference>
<feature type="domain" description="Ras-GEF" evidence="4">
    <location>
        <begin position="451"/>
        <end position="604"/>
    </location>
</feature>
<dbReference type="GO" id="GO:0005085">
    <property type="term" value="F:guanyl-nucleotide exchange factor activity"/>
    <property type="evidence" value="ECO:0007669"/>
    <property type="project" value="UniProtKB-KW"/>
</dbReference>
<dbReference type="InterPro" id="IPR000651">
    <property type="entry name" value="Ras-like_Gua-exchang_fac_N"/>
</dbReference>
<feature type="domain" description="N-terminal Ras-GEF" evidence="5">
    <location>
        <begin position="227"/>
        <end position="352"/>
    </location>
</feature>
<dbReference type="InterPro" id="IPR036964">
    <property type="entry name" value="RASGEF_cat_dom_sf"/>
</dbReference>
<dbReference type="OrthoDB" id="28357at2759"/>
<comment type="caution">
    <text evidence="6">The sequence shown here is derived from an EMBL/GenBank/DDBJ whole genome shotgun (WGS) entry which is preliminary data.</text>
</comment>
<evidence type="ECO:0000256" key="3">
    <source>
        <dbReference type="SAM" id="MobiDB-lite"/>
    </source>
</evidence>
<dbReference type="PANTHER" id="PTHR23113:SF348">
    <property type="entry name" value="GUANYL-NUCLEOTIDE EXCHANGE FACTOR RASGEF, PUTATIVE (AFU_ORTHOLOGUE AFUA_1G04700)-RELATED"/>
    <property type="match status" value="1"/>
</dbReference>
<dbReference type="SMART" id="SM00147">
    <property type="entry name" value="RasGEF"/>
    <property type="match status" value="1"/>
</dbReference>
<evidence type="ECO:0000256" key="2">
    <source>
        <dbReference type="PROSITE-ProRule" id="PRU00168"/>
    </source>
</evidence>
<dbReference type="GO" id="GO:0007265">
    <property type="term" value="P:Ras protein signal transduction"/>
    <property type="evidence" value="ECO:0007669"/>
    <property type="project" value="TreeGrafter"/>
</dbReference>
<keyword evidence="7" id="KW-1185">Reference proteome</keyword>
<reference evidence="6 7" key="1">
    <citation type="submission" date="2016-04" db="EMBL/GenBank/DDBJ databases">
        <title>Evolutionary innovation and constraint leading to complex multicellularity in the Ascomycota.</title>
        <authorList>
            <person name="Cisse O."/>
            <person name="Nguyen A."/>
            <person name="Hewitt D.A."/>
            <person name="Jedd G."/>
            <person name="Stajich J.E."/>
        </authorList>
    </citation>
    <scope>NUCLEOTIDE SEQUENCE [LARGE SCALE GENOMIC DNA]</scope>
    <source>
        <strain evidence="6 7">DAH-3</strain>
    </source>
</reference>
<dbReference type="OMA" id="HIAKWVA"/>
<dbReference type="AlphaFoldDB" id="A0A1U7LGZ7"/>
<dbReference type="Proteomes" id="UP000186594">
    <property type="component" value="Unassembled WGS sequence"/>
</dbReference>
<dbReference type="InterPro" id="IPR023578">
    <property type="entry name" value="Ras_GEF_dom_sf"/>
</dbReference>
<evidence type="ECO:0000313" key="7">
    <source>
        <dbReference type="Proteomes" id="UP000186594"/>
    </source>
</evidence>
<feature type="compositionally biased region" description="Polar residues" evidence="3">
    <location>
        <begin position="111"/>
        <end position="129"/>
    </location>
</feature>
<dbReference type="EMBL" id="LXFE01004239">
    <property type="protein sequence ID" value="OLL21822.1"/>
    <property type="molecule type" value="Genomic_DNA"/>
</dbReference>
<dbReference type="STRING" id="1198029.A0A1U7LGZ7"/>
<feature type="compositionally biased region" description="Basic and acidic residues" evidence="3">
    <location>
        <begin position="395"/>
        <end position="405"/>
    </location>
</feature>
<dbReference type="Pfam" id="PF00617">
    <property type="entry name" value="RasGEF"/>
    <property type="match status" value="1"/>
</dbReference>
<organism evidence="6 7">
    <name type="scientific">Neolecta irregularis (strain DAH-3)</name>
    <dbReference type="NCBI Taxonomy" id="1198029"/>
    <lineage>
        <taxon>Eukaryota</taxon>
        <taxon>Fungi</taxon>
        <taxon>Dikarya</taxon>
        <taxon>Ascomycota</taxon>
        <taxon>Taphrinomycotina</taxon>
        <taxon>Neolectales</taxon>
        <taxon>Neolectaceae</taxon>
        <taxon>Neolecta</taxon>
    </lineage>
</organism>
<dbReference type="PROSITE" id="PS50212">
    <property type="entry name" value="RASGEF_NTER"/>
    <property type="match status" value="1"/>
</dbReference>
<dbReference type="Gene3D" id="1.10.840.10">
    <property type="entry name" value="Ras guanine-nucleotide exchange factors catalytic domain"/>
    <property type="match status" value="1"/>
</dbReference>
<protein>
    <submittedName>
        <fullName evidence="6">Ras guanine nucleotide exchange factor A</fullName>
    </submittedName>
</protein>
<dbReference type="PANTHER" id="PTHR23113">
    <property type="entry name" value="GUANINE NUCLEOTIDE EXCHANGE FACTOR"/>
    <property type="match status" value="1"/>
</dbReference>
<name>A0A1U7LGZ7_NEOID</name>
<dbReference type="Pfam" id="PF00618">
    <property type="entry name" value="RasGEF_N"/>
    <property type="match status" value="1"/>
</dbReference>
<feature type="compositionally biased region" description="Polar residues" evidence="3">
    <location>
        <begin position="424"/>
        <end position="437"/>
    </location>
</feature>